<organism evidence="4 5">
    <name type="scientific">Brevibacterium antiquum CNRZ 918</name>
    <dbReference type="NCBI Taxonomy" id="1255637"/>
    <lineage>
        <taxon>Bacteria</taxon>
        <taxon>Bacillati</taxon>
        <taxon>Actinomycetota</taxon>
        <taxon>Actinomycetes</taxon>
        <taxon>Micrococcales</taxon>
        <taxon>Brevibacteriaceae</taxon>
        <taxon>Brevibacterium</taxon>
    </lineage>
</organism>
<evidence type="ECO:0000313" key="5">
    <source>
        <dbReference type="Proteomes" id="UP000234433"/>
    </source>
</evidence>
<comment type="similarity">
    <text evidence="1">Belongs to the Rv1128c/1148c/1588c/1702c/1945/3466 family.</text>
</comment>
<feature type="compositionally biased region" description="Polar residues" evidence="2">
    <location>
        <begin position="382"/>
        <end position="399"/>
    </location>
</feature>
<dbReference type="InterPro" id="IPR002711">
    <property type="entry name" value="HNH"/>
</dbReference>
<dbReference type="Proteomes" id="UP000234433">
    <property type="component" value="Unassembled WGS sequence"/>
</dbReference>
<dbReference type="InterPro" id="IPR003870">
    <property type="entry name" value="DUF222"/>
</dbReference>
<keyword evidence="4" id="KW-0255">Endonuclease</keyword>
<dbReference type="Pfam" id="PF02720">
    <property type="entry name" value="DUF222"/>
    <property type="match status" value="1"/>
</dbReference>
<keyword evidence="4" id="KW-0378">Hydrolase</keyword>
<feature type="region of interest" description="Disordered" evidence="2">
    <location>
        <begin position="380"/>
        <end position="424"/>
    </location>
</feature>
<accession>A0A2H1HMC7</accession>
<feature type="compositionally biased region" description="Low complexity" evidence="2">
    <location>
        <begin position="32"/>
        <end position="47"/>
    </location>
</feature>
<gene>
    <name evidence="4" type="ORF">BANT918_00180</name>
</gene>
<evidence type="ECO:0000256" key="1">
    <source>
        <dbReference type="ARBA" id="ARBA00023450"/>
    </source>
</evidence>
<dbReference type="GO" id="GO:0004519">
    <property type="term" value="F:endonuclease activity"/>
    <property type="evidence" value="ECO:0007669"/>
    <property type="project" value="UniProtKB-KW"/>
</dbReference>
<reference evidence="4 5" key="1">
    <citation type="submission" date="2017-03" db="EMBL/GenBank/DDBJ databases">
        <authorList>
            <person name="Afonso C.L."/>
            <person name="Miller P.J."/>
            <person name="Scott M.A."/>
            <person name="Spackman E."/>
            <person name="Goraichik I."/>
            <person name="Dimitrov K.M."/>
            <person name="Suarez D.L."/>
            <person name="Swayne D.E."/>
        </authorList>
    </citation>
    <scope>NUCLEOTIDE SEQUENCE [LARGE SCALE GENOMIC DNA]</scope>
    <source>
        <strain evidence="4 5">CNRZ 918</strain>
    </source>
</reference>
<dbReference type="GO" id="GO:0008270">
    <property type="term" value="F:zinc ion binding"/>
    <property type="evidence" value="ECO:0007669"/>
    <property type="project" value="InterPro"/>
</dbReference>
<dbReference type="CDD" id="cd00085">
    <property type="entry name" value="HNHc"/>
    <property type="match status" value="1"/>
</dbReference>
<keyword evidence="4" id="KW-0540">Nuclease</keyword>
<evidence type="ECO:0000259" key="3">
    <source>
        <dbReference type="SMART" id="SM00507"/>
    </source>
</evidence>
<proteinExistence type="inferred from homology"/>
<dbReference type="SMART" id="SM00507">
    <property type="entry name" value="HNHc"/>
    <property type="match status" value="1"/>
</dbReference>
<dbReference type="InterPro" id="IPR003615">
    <property type="entry name" value="HNH_nuc"/>
</dbReference>
<dbReference type="OrthoDB" id="3513062at2"/>
<dbReference type="Pfam" id="PF01844">
    <property type="entry name" value="HNH"/>
    <property type="match status" value="1"/>
</dbReference>
<feature type="compositionally biased region" description="Basic and acidic residues" evidence="2">
    <location>
        <begin position="93"/>
        <end position="108"/>
    </location>
</feature>
<feature type="compositionally biased region" description="Low complexity" evidence="2">
    <location>
        <begin position="403"/>
        <end position="416"/>
    </location>
</feature>
<dbReference type="GO" id="GO:0003676">
    <property type="term" value="F:nucleic acid binding"/>
    <property type="evidence" value="ECO:0007669"/>
    <property type="project" value="InterPro"/>
</dbReference>
<dbReference type="Gene3D" id="1.10.30.50">
    <property type="match status" value="1"/>
</dbReference>
<sequence>MTLTPDRTPGKSGKRSPGTAPGESAKDPQVPGAPAGESAAGQGESSSVSEPTSFREQLEAAGMDLTGNPLAGKLDSIAAVPATPIDDHDNDDSDRHSTEGAQADERVPPAHSGTHIDGGGTDRSATADECDSTADVLHPLLSDAEWRDLDRLAPELTRSIGDLSVFKDALLRLERPLGPDHAMTVVNGIETATRILEAMSAVALSVYERCGTPTDYGAKTTKALVQDRLNLTGYEANRRAELAKNLGSRVYMTGQAREPVNPVVAKALHSGVLSAGQATAINDCLSKLPIWISSTVRDKVEADLVEKAPRVRVSDLKTIFGTILDRIDPDGEEPKLPPDRSRCRINVRARDDGYWDLSGILDAVSGGILNGLLTSRILPGGNSENAQSTPGSTGGQQTHDGTRTTGVTRTTRGTRTAAKDEAPAEPEFDIFRAVLAGDVSDAPLPHDLPEGHPDWSADTGGSDSAVSGFSSFGVSEDGAMVDTSKSQGTVRNRIYERFATMISRVEMDRIGRGSPFALVVTAKAEDIATGKGRSITGCEAEFPISTAAGEGLNGSVFFHLMSDQAKTMEIATEGRYATNRQVAILAARDQGCTFPGCDAPPGWCDAHHIVPWADDGKTDINNLTLACGLHHHLIDRSDWYARMLHDGRPAWIPPPSIDVERRPILHSRFVAQEIIDGLSDGKESPLQ</sequence>
<dbReference type="AlphaFoldDB" id="A0A2H1HMC7"/>
<feature type="region of interest" description="Disordered" evidence="2">
    <location>
        <begin position="441"/>
        <end position="463"/>
    </location>
</feature>
<evidence type="ECO:0000256" key="2">
    <source>
        <dbReference type="SAM" id="MobiDB-lite"/>
    </source>
</evidence>
<dbReference type="EMBL" id="FXZD01000001">
    <property type="protein sequence ID" value="SMX64072.1"/>
    <property type="molecule type" value="Genomic_DNA"/>
</dbReference>
<feature type="domain" description="HNH nuclease" evidence="3">
    <location>
        <begin position="580"/>
        <end position="632"/>
    </location>
</feature>
<protein>
    <submittedName>
        <fullName evidence="4">HNH endonuclease</fullName>
    </submittedName>
</protein>
<feature type="region of interest" description="Disordered" evidence="2">
    <location>
        <begin position="1"/>
        <end position="129"/>
    </location>
</feature>
<evidence type="ECO:0000313" key="4">
    <source>
        <dbReference type="EMBL" id="SMX64072.1"/>
    </source>
</evidence>
<name>A0A2H1HMC7_9MICO</name>
<dbReference type="RefSeq" id="WP_101618556.1">
    <property type="nucleotide sequence ID" value="NZ_FXZD01000001.1"/>
</dbReference>